<dbReference type="RefSeq" id="WP_093353827.1">
    <property type="nucleotide sequence ID" value="NZ_FOUY01000048.1"/>
</dbReference>
<protein>
    <recommendedName>
        <fullName evidence="3">Agarase</fullName>
    </recommendedName>
</protein>
<name>A0A1I5GLC1_PSUAM</name>
<evidence type="ECO:0000313" key="2">
    <source>
        <dbReference type="Proteomes" id="UP000199614"/>
    </source>
</evidence>
<dbReference type="AlphaFoldDB" id="A0A1I5GLC1"/>
<dbReference type="SUPFAM" id="SSF51445">
    <property type="entry name" value="(Trans)glycosidases"/>
    <property type="match status" value="1"/>
</dbReference>
<accession>A0A1I5GLC1</accession>
<dbReference type="EMBL" id="FOUY01000048">
    <property type="protein sequence ID" value="SFO36720.1"/>
    <property type="molecule type" value="Genomic_DNA"/>
</dbReference>
<evidence type="ECO:0008006" key="3">
    <source>
        <dbReference type="Google" id="ProtNLM"/>
    </source>
</evidence>
<dbReference type="OrthoDB" id="9800974at2"/>
<dbReference type="Proteomes" id="UP000199614">
    <property type="component" value="Unassembled WGS sequence"/>
</dbReference>
<dbReference type="InterPro" id="IPR017853">
    <property type="entry name" value="GH"/>
</dbReference>
<evidence type="ECO:0000313" key="1">
    <source>
        <dbReference type="EMBL" id="SFO36720.1"/>
    </source>
</evidence>
<reference evidence="1 2" key="1">
    <citation type="submission" date="2016-10" db="EMBL/GenBank/DDBJ databases">
        <authorList>
            <person name="de Groot N.N."/>
        </authorList>
    </citation>
    <scope>NUCLEOTIDE SEQUENCE [LARGE SCALE GENOMIC DNA]</scope>
    <source>
        <strain evidence="1 2">CGMCC 4.1877</strain>
    </source>
</reference>
<gene>
    <name evidence="1" type="ORF">SAMN05216207_10482</name>
</gene>
<organism evidence="1 2">
    <name type="scientific">Pseudonocardia ammonioxydans</name>
    <dbReference type="NCBI Taxonomy" id="260086"/>
    <lineage>
        <taxon>Bacteria</taxon>
        <taxon>Bacillati</taxon>
        <taxon>Actinomycetota</taxon>
        <taxon>Actinomycetes</taxon>
        <taxon>Pseudonocardiales</taxon>
        <taxon>Pseudonocardiaceae</taxon>
        <taxon>Pseudonocardia</taxon>
    </lineage>
</organism>
<dbReference type="STRING" id="260086.SAMN05216207_10482"/>
<dbReference type="Gene3D" id="3.20.20.80">
    <property type="entry name" value="Glycosidases"/>
    <property type="match status" value="2"/>
</dbReference>
<keyword evidence="2" id="KW-1185">Reference proteome</keyword>
<sequence length="363" mass="41135">MTYAIRDGRLVDPDGNPFLSLGLNHTDETALKFPRSVDVWRERYGSRQSWIRDGVVADLRGWGFNTLGWTSEYVAGGWGEALDWFGDPIDLKHSEQWSAAELRGAGMPYVAQVRVAEIEDWNGHPAFRPLDDDFADWCDHLGRAIAAEHADSPDLLGYFLVDIPAWLPHASGRDFAELVGLDTAARERKLYDVASRYYETIATAIRRYDPHHLILGDRFNGNKGIPEPVLRAMAPHVDTLSVQYFTEPTDESRRRMHDDLARWRAQCGDKPVIVADVGNWTPTELNPHREGLPDHAARGADYGAAMEALLDEPWFAGWHWCGYVENTGGRGWGLKDPWDEPYRPLTDAITEHNRRAAAYRKEN</sequence>
<proteinExistence type="predicted"/>